<accession>A0A0V0QGZ2</accession>
<keyword evidence="1" id="KW-0812">Transmembrane</keyword>
<sequence>MRLEEIEKLQTIYNNQEKEFQINKGDIYNQSSYYFSNFGGSQICQTQQFQRNPDKENFLLENLEQLLDEFRSYEMGLERIQKLKDNLHEQKLSNSNNHIYCSGFNIFFNKKFDELFIIDQQEESHKQENIYDFDKSKLLDQFPLSDVNNLAFQKTMKYFLSDKDKYKVSIMKNYIRFLNGNIEQFKFEIIETSYLLAQLRDQSVPSSSNLLEGFKYGALTFLELIINYEDLTGIGCDTWLKFDIIVPFVLSLIFIIFCAVYGLCLYKLINNKHLSLSGLQKKQKNNLIQDENDNNNKNNSGLDTTPFLSHKQQFYRQQEKQILFVIICFSSIWLGEFIMYILQLVLMEDKLLCDNEKTLILAADQGGEIFLFVFSVLQLLPSTIIPYIFYYLPYVNQKKGKKYDLISLGKVSFSQEEQNFNFGDNNQNQNKNIDSNEQFIQSTQVVSQNLYENEDENETHESYDNYDDINIGSNQNKQQSNQLIKKANKTTYDNLQQTEFNYNYNYDELFK</sequence>
<feature type="transmembrane region" description="Helical" evidence="1">
    <location>
        <begin position="322"/>
        <end position="342"/>
    </location>
</feature>
<reference evidence="2 3" key="1">
    <citation type="journal article" date="2015" name="Sci. Rep.">
        <title>Genome of the facultative scuticociliatosis pathogen Pseudocohnilembus persalinus provides insight into its virulence through horizontal gene transfer.</title>
        <authorList>
            <person name="Xiong J."/>
            <person name="Wang G."/>
            <person name="Cheng J."/>
            <person name="Tian M."/>
            <person name="Pan X."/>
            <person name="Warren A."/>
            <person name="Jiang C."/>
            <person name="Yuan D."/>
            <person name="Miao W."/>
        </authorList>
    </citation>
    <scope>NUCLEOTIDE SEQUENCE [LARGE SCALE GENOMIC DNA]</scope>
    <source>
        <strain evidence="2">36N120E</strain>
    </source>
</reference>
<feature type="transmembrane region" description="Helical" evidence="1">
    <location>
        <begin position="244"/>
        <end position="266"/>
    </location>
</feature>
<dbReference type="EMBL" id="LDAU01000170">
    <property type="protein sequence ID" value="KRX01555.1"/>
    <property type="molecule type" value="Genomic_DNA"/>
</dbReference>
<keyword evidence="1" id="KW-1133">Transmembrane helix</keyword>
<proteinExistence type="predicted"/>
<gene>
    <name evidence="2" type="ORF">PPERSA_01458</name>
</gene>
<dbReference type="AlphaFoldDB" id="A0A0V0QGZ2"/>
<evidence type="ECO:0008006" key="4">
    <source>
        <dbReference type="Google" id="ProtNLM"/>
    </source>
</evidence>
<protein>
    <recommendedName>
        <fullName evidence="4">Transmembrane protein</fullName>
    </recommendedName>
</protein>
<feature type="transmembrane region" description="Helical" evidence="1">
    <location>
        <begin position="369"/>
        <end position="392"/>
    </location>
</feature>
<keyword evidence="3" id="KW-1185">Reference proteome</keyword>
<evidence type="ECO:0000313" key="3">
    <source>
        <dbReference type="Proteomes" id="UP000054937"/>
    </source>
</evidence>
<organism evidence="2 3">
    <name type="scientific">Pseudocohnilembus persalinus</name>
    <name type="common">Ciliate</name>
    <dbReference type="NCBI Taxonomy" id="266149"/>
    <lineage>
        <taxon>Eukaryota</taxon>
        <taxon>Sar</taxon>
        <taxon>Alveolata</taxon>
        <taxon>Ciliophora</taxon>
        <taxon>Intramacronucleata</taxon>
        <taxon>Oligohymenophorea</taxon>
        <taxon>Scuticociliatia</taxon>
        <taxon>Philasterida</taxon>
        <taxon>Pseudocohnilembidae</taxon>
        <taxon>Pseudocohnilembus</taxon>
    </lineage>
</organism>
<dbReference type="InParanoid" id="A0A0V0QGZ2"/>
<keyword evidence="1" id="KW-0472">Membrane</keyword>
<dbReference type="Proteomes" id="UP000054937">
    <property type="component" value="Unassembled WGS sequence"/>
</dbReference>
<evidence type="ECO:0000256" key="1">
    <source>
        <dbReference type="SAM" id="Phobius"/>
    </source>
</evidence>
<comment type="caution">
    <text evidence="2">The sequence shown here is derived from an EMBL/GenBank/DDBJ whole genome shotgun (WGS) entry which is preliminary data.</text>
</comment>
<name>A0A0V0QGZ2_PSEPJ</name>
<evidence type="ECO:0000313" key="2">
    <source>
        <dbReference type="EMBL" id="KRX01555.1"/>
    </source>
</evidence>